<dbReference type="SUPFAM" id="SSF50978">
    <property type="entry name" value="WD40 repeat-like"/>
    <property type="match status" value="1"/>
</dbReference>
<evidence type="ECO:0000256" key="1">
    <source>
        <dbReference type="ARBA" id="ARBA00022574"/>
    </source>
</evidence>
<keyword evidence="2" id="KW-0677">Repeat</keyword>
<dbReference type="PROSITE" id="PS00678">
    <property type="entry name" value="WD_REPEATS_1"/>
    <property type="match status" value="6"/>
</dbReference>
<dbReference type="InterPro" id="IPR036322">
    <property type="entry name" value="WD40_repeat_dom_sf"/>
</dbReference>
<evidence type="ECO:0000256" key="3">
    <source>
        <dbReference type="PROSITE-ProRule" id="PRU00221"/>
    </source>
</evidence>
<feature type="repeat" description="WD" evidence="3">
    <location>
        <begin position="250"/>
        <end position="285"/>
    </location>
</feature>
<dbReference type="PANTHER" id="PTHR45048:SF1">
    <property type="entry name" value="WD REPEAT-CONTAINING PROTEIN 88"/>
    <property type="match status" value="1"/>
</dbReference>
<dbReference type="Pfam" id="PF00400">
    <property type="entry name" value="WD40"/>
    <property type="match status" value="6"/>
</dbReference>
<evidence type="ECO:0000256" key="2">
    <source>
        <dbReference type="ARBA" id="ARBA00022737"/>
    </source>
</evidence>
<dbReference type="Proteomes" id="UP001187415">
    <property type="component" value="Unassembled WGS sequence"/>
</dbReference>
<feature type="repeat" description="WD" evidence="3">
    <location>
        <begin position="160"/>
        <end position="201"/>
    </location>
</feature>
<dbReference type="PANTHER" id="PTHR45048">
    <property type="match status" value="1"/>
</dbReference>
<dbReference type="InterPro" id="IPR001680">
    <property type="entry name" value="WD40_rpt"/>
</dbReference>
<keyword evidence="5" id="KW-1185">Reference proteome</keyword>
<protein>
    <recommendedName>
        <fullName evidence="6">WD repeat domain 88</fullName>
    </recommendedName>
</protein>
<keyword evidence="1 3" id="KW-0853">WD repeat</keyword>
<dbReference type="PRINTS" id="PR00320">
    <property type="entry name" value="GPROTEINBRPT"/>
</dbReference>
<organism evidence="4 5">
    <name type="scientific">Channa striata</name>
    <name type="common">Snakehead murrel</name>
    <name type="synonym">Ophicephalus striatus</name>
    <dbReference type="NCBI Taxonomy" id="64152"/>
    <lineage>
        <taxon>Eukaryota</taxon>
        <taxon>Metazoa</taxon>
        <taxon>Chordata</taxon>
        <taxon>Craniata</taxon>
        <taxon>Vertebrata</taxon>
        <taxon>Euteleostomi</taxon>
        <taxon>Actinopterygii</taxon>
        <taxon>Neopterygii</taxon>
        <taxon>Teleostei</taxon>
        <taxon>Neoteleostei</taxon>
        <taxon>Acanthomorphata</taxon>
        <taxon>Anabantaria</taxon>
        <taxon>Anabantiformes</taxon>
        <taxon>Channoidei</taxon>
        <taxon>Channidae</taxon>
        <taxon>Channa</taxon>
    </lineage>
</organism>
<dbReference type="InterPro" id="IPR020472">
    <property type="entry name" value="WD40_PAC1"/>
</dbReference>
<sequence>MTSNSPDVVTMDGEEQKTQRSALVSKVPVKVLRAHTDAVTSVHFCFGGRCVVSCSSDHSTVLWDVRSCRPLRVFSGIHENTVTECALIPNSNRIVTVSWDKKMVAWDLETGQTLWQSGLAGLLTSCSVSSDSRLVVCTVDPENSVYISDAGSGQTLHHLSNHHRSTITRCRFDPQAQRVATVSTDRSIKLWDLRARKTTLSIASNHHNVVSNCCYTDNGHFLCTASWDKTLKLWDLHTGRFRSHGATTLQRGHEGSVSSCSFSADANLLVSGSYDRTVALWDLSSLCQALILKGHSDWVTDVSISADKKLVTSASKDRTVRLWDIENMAETPEGTETSVAPRQEIC</sequence>
<evidence type="ECO:0000313" key="4">
    <source>
        <dbReference type="EMBL" id="KAK2854348.1"/>
    </source>
</evidence>
<dbReference type="CDD" id="cd00200">
    <property type="entry name" value="WD40"/>
    <property type="match status" value="1"/>
</dbReference>
<dbReference type="InterPro" id="IPR015943">
    <property type="entry name" value="WD40/YVTN_repeat-like_dom_sf"/>
</dbReference>
<dbReference type="InterPro" id="IPR019775">
    <property type="entry name" value="WD40_repeat_CS"/>
</dbReference>
<gene>
    <name evidence="4" type="ORF">Q5P01_007009</name>
</gene>
<evidence type="ECO:0008006" key="6">
    <source>
        <dbReference type="Google" id="ProtNLM"/>
    </source>
</evidence>
<dbReference type="PROSITE" id="PS50294">
    <property type="entry name" value="WD_REPEATS_REGION"/>
    <property type="match status" value="5"/>
</dbReference>
<reference evidence="4" key="1">
    <citation type="submission" date="2023-07" db="EMBL/GenBank/DDBJ databases">
        <title>Chromosome-level Genome Assembly of Striped Snakehead (Channa striata).</title>
        <authorList>
            <person name="Liu H."/>
        </authorList>
    </citation>
    <scope>NUCLEOTIDE SEQUENCE</scope>
    <source>
        <strain evidence="4">Gz</strain>
        <tissue evidence="4">Muscle</tissue>
    </source>
</reference>
<feature type="repeat" description="WD" evidence="3">
    <location>
        <begin position="78"/>
        <end position="116"/>
    </location>
</feature>
<dbReference type="SMART" id="SM00320">
    <property type="entry name" value="WD40"/>
    <property type="match status" value="7"/>
</dbReference>
<feature type="repeat" description="WD" evidence="3">
    <location>
        <begin position="292"/>
        <end position="333"/>
    </location>
</feature>
<feature type="repeat" description="WD" evidence="3">
    <location>
        <begin position="32"/>
        <end position="73"/>
    </location>
</feature>
<dbReference type="EMBL" id="JAUPFM010000004">
    <property type="protein sequence ID" value="KAK2854348.1"/>
    <property type="molecule type" value="Genomic_DNA"/>
</dbReference>
<dbReference type="AlphaFoldDB" id="A0AA88NIW2"/>
<accession>A0AA88NIW2</accession>
<dbReference type="Gene3D" id="2.130.10.10">
    <property type="entry name" value="YVTN repeat-like/Quinoprotein amine dehydrogenase"/>
    <property type="match status" value="2"/>
</dbReference>
<dbReference type="PROSITE" id="PS50082">
    <property type="entry name" value="WD_REPEATS_2"/>
    <property type="match status" value="6"/>
</dbReference>
<evidence type="ECO:0000313" key="5">
    <source>
        <dbReference type="Proteomes" id="UP001187415"/>
    </source>
</evidence>
<comment type="caution">
    <text evidence="4">The sequence shown here is derived from an EMBL/GenBank/DDBJ whole genome shotgun (WGS) entry which is preliminary data.</text>
</comment>
<proteinExistence type="predicted"/>
<name>A0AA88NIW2_CHASR</name>
<feature type="repeat" description="WD" evidence="3">
    <location>
        <begin position="203"/>
        <end position="244"/>
    </location>
</feature>